<feature type="non-terminal residue" evidence="1">
    <location>
        <position position="1"/>
    </location>
</feature>
<evidence type="ECO:0000313" key="2">
    <source>
        <dbReference type="Proteomes" id="UP001597131"/>
    </source>
</evidence>
<sequence>IRYELYKDSGTTAVASNTTGADFTGLVPGDYYVKVFGNDGEENDECEASSGTETISEPNQLNVQENLSDETCVGEDGSISLTVSGGTSGYTYDWADMDGEEAGDPDYPEPKDRTGLLAGKYSVTVTDANGCSVTKDMEIKLPGDCNHLFPTQTECSDYLFCDPALFVQEYMCTTIKKFKGGPEQVTNVIPGAFFYYGDFVIPEPEIGQEYTPELVTIVLKQTVPGGFKPFDYLNDSNVRIYSESCGNIDINSIDYNDSEGSDGIFKIIVTFTPSVPGKYVFSTKFDSKSIIGSTPDQIDDEDWFGNAYSFGMIIDDVPNGPSFGVLGINTDRRCSDPATAPSGNCETLESAVNKDLSSASFTTSSSLEEVSGFGVAPVPFKETLSVYYEFDYMSDVRIEFFDLSGHLLRTYTDQKVTKGDQTQLNIDFALKANQVYIIRVITDRESFSESVISAN</sequence>
<dbReference type="RefSeq" id="WP_380745560.1">
    <property type="nucleotide sequence ID" value="NZ_JBHTLI010000001.1"/>
</dbReference>
<name>A0ABW3NUK0_9FLAO</name>
<dbReference type="Pfam" id="PF13573">
    <property type="entry name" value="SprB"/>
    <property type="match status" value="1"/>
</dbReference>
<evidence type="ECO:0000313" key="1">
    <source>
        <dbReference type="EMBL" id="MFD1096222.1"/>
    </source>
</evidence>
<dbReference type="EMBL" id="JBHTLI010000001">
    <property type="protein sequence ID" value="MFD1096222.1"/>
    <property type="molecule type" value="Genomic_DNA"/>
</dbReference>
<dbReference type="InterPro" id="IPR025667">
    <property type="entry name" value="SprB_repeat"/>
</dbReference>
<reference evidence="2" key="1">
    <citation type="journal article" date="2019" name="Int. J. Syst. Evol. Microbiol.">
        <title>The Global Catalogue of Microorganisms (GCM) 10K type strain sequencing project: providing services to taxonomists for standard genome sequencing and annotation.</title>
        <authorList>
            <consortium name="The Broad Institute Genomics Platform"/>
            <consortium name="The Broad Institute Genome Sequencing Center for Infectious Disease"/>
            <person name="Wu L."/>
            <person name="Ma J."/>
        </authorList>
    </citation>
    <scope>NUCLEOTIDE SEQUENCE [LARGE SCALE GENOMIC DNA]</scope>
    <source>
        <strain evidence="2">CCUG 64793</strain>
    </source>
</reference>
<gene>
    <name evidence="1" type="ORF">ACFQ3Q_10720</name>
</gene>
<dbReference type="Gene3D" id="2.60.40.10">
    <property type="entry name" value="Immunoglobulins"/>
    <property type="match status" value="1"/>
</dbReference>
<protein>
    <submittedName>
        <fullName evidence="1">SprB repeat-containing protein</fullName>
    </submittedName>
</protein>
<accession>A0ABW3NUK0</accession>
<proteinExistence type="predicted"/>
<organism evidence="1 2">
    <name type="scientific">Salegentibacter chungangensis</name>
    <dbReference type="NCBI Taxonomy" id="1335724"/>
    <lineage>
        <taxon>Bacteria</taxon>
        <taxon>Pseudomonadati</taxon>
        <taxon>Bacteroidota</taxon>
        <taxon>Flavobacteriia</taxon>
        <taxon>Flavobacteriales</taxon>
        <taxon>Flavobacteriaceae</taxon>
        <taxon>Salegentibacter</taxon>
    </lineage>
</organism>
<comment type="caution">
    <text evidence="1">The sequence shown here is derived from an EMBL/GenBank/DDBJ whole genome shotgun (WGS) entry which is preliminary data.</text>
</comment>
<dbReference type="InterPro" id="IPR013783">
    <property type="entry name" value="Ig-like_fold"/>
</dbReference>
<dbReference type="Proteomes" id="UP001597131">
    <property type="component" value="Unassembled WGS sequence"/>
</dbReference>
<keyword evidence="2" id="KW-1185">Reference proteome</keyword>